<feature type="domain" description="SESTD1-like spectrin repeats region" evidence="5">
    <location>
        <begin position="393"/>
        <end position="494"/>
    </location>
</feature>
<dbReference type="GO" id="GO:0043325">
    <property type="term" value="F:phosphatidylinositol-3,4-bisphosphate binding"/>
    <property type="evidence" value="ECO:0007669"/>
    <property type="project" value="TreeGrafter"/>
</dbReference>
<evidence type="ECO:0000256" key="2">
    <source>
        <dbReference type="ARBA" id="ARBA00038285"/>
    </source>
</evidence>
<dbReference type="InterPro" id="IPR056804">
    <property type="entry name" value="Spectrin_SESTD1"/>
</dbReference>
<dbReference type="GO" id="GO:0010314">
    <property type="term" value="F:phosphatidylinositol-5-phosphate binding"/>
    <property type="evidence" value="ECO:0007669"/>
    <property type="project" value="TreeGrafter"/>
</dbReference>
<dbReference type="Pfam" id="PF24915">
    <property type="entry name" value="Spectrin_SESTD1"/>
    <property type="match status" value="1"/>
</dbReference>
<dbReference type="GO" id="GO:0005546">
    <property type="term" value="F:phosphatidylinositol-4,5-bisphosphate binding"/>
    <property type="evidence" value="ECO:0007669"/>
    <property type="project" value="TreeGrafter"/>
</dbReference>
<protein>
    <recommendedName>
        <fullName evidence="5">SESTD1-like spectrin repeats region domain-containing protein</fullName>
    </recommendedName>
</protein>
<feature type="compositionally biased region" description="Polar residues" evidence="4">
    <location>
        <begin position="796"/>
        <end position="808"/>
    </location>
</feature>
<dbReference type="CDD" id="cd00170">
    <property type="entry name" value="SEC14"/>
    <property type="match status" value="1"/>
</dbReference>
<gene>
    <name evidence="6" type="ORF">ACAOBT_LOCUS12161</name>
</gene>
<evidence type="ECO:0000313" key="7">
    <source>
        <dbReference type="Proteomes" id="UP001152888"/>
    </source>
</evidence>
<keyword evidence="1" id="KW-0677">Repeat</keyword>
<keyword evidence="3" id="KW-0175">Coiled coil</keyword>
<comment type="similarity">
    <text evidence="2">Belongs to the SOLO family.</text>
</comment>
<dbReference type="InterPro" id="IPR001251">
    <property type="entry name" value="CRAL-TRIO_dom"/>
</dbReference>
<sequence length="965" mass="110852">MECDARKVSSLEGRLVVLPGGRDKEGHPLVLITVPVEASSVEVEPSLQYLLSLFSETSRLRGLTVIIDGRKGPWKVARACIRQVNAVFSAEELAQCIVLRPDAFWDKQRVEYCTSSQKDKEVIFIPRSRLNKYVDQSQLPVELGGNFVYDHDRWIETRKKVEDFYVDSSVATKELEELYDYIQKSTTFRAIQVEQAIRTGKDMLESATMLASNTTETGKEIIDTMEQENKTRKLAAEDFDLTMSSPQESIDTIDRVSEVISNVKKKKEKTDAAWAELEKIHEQTRSLIELEEMVSNVVDWILNYGDFLMNSRQEVPYDVTSADHLKREHESIELQCWETYGVYAELISEIGKFSDDENLSPQHTELLAQKEYMDYVCKSFAGRLETRRNIVTTSLRFYSLVAEYYEKTAEVFDQLIRRSNVADFESAAFKLRELKENQDFLDAIQHELVKEGEKLSELLLLPVKDTLGKDLSTDYTEDIFNLRDVIEGTNARRNIFTDSVEFQKITLEQVIHIDNYEKYTHQAIQWLDELLQILMKEHSEVGCTVYELQKEKEAHQGVIDTAKSTYHYGCKLLNASLVLRQSCRLPLEDHANLYQKLRSSWQRIFAISQEQMTRLRVSTVFHRSIEEQMNRLRDLREAVATILLMDSAIKMERVNYYFGVREKLMLEVGRTVRVGRLLKSRLKEPLYQNEKLLSSFTSVKSEDFEKSVSFSSGNETAIEAITEKLTEVTLLAEELEQALLSAEQDCLVFATTSKLTFSNNVTKNLNRKSMEGRRSSTEPKPQKPEDLKSDEEFVTASESTLQHSRSSSYNTASECEQHHAPWWEHGKECPPHLAKQKMVLGVGLPDLPPPEEVLKPSPEPPPGKIAREVVETTHIKVRQQHTMGVSSFVLTSETVRDKRDDVVTTREEVVRVTDEHGNEVVVSVPEREVDLADFEKRMKEVGVSSEEKAWRNYQLTKQAMKGFVI</sequence>
<dbReference type="Gene3D" id="1.20.58.60">
    <property type="match status" value="1"/>
</dbReference>
<feature type="coiled-coil region" evidence="3">
    <location>
        <begin position="718"/>
        <end position="745"/>
    </location>
</feature>
<evidence type="ECO:0000259" key="5">
    <source>
        <dbReference type="Pfam" id="PF24915"/>
    </source>
</evidence>
<dbReference type="Proteomes" id="UP001152888">
    <property type="component" value="Unassembled WGS sequence"/>
</dbReference>
<reference evidence="6" key="1">
    <citation type="submission" date="2022-03" db="EMBL/GenBank/DDBJ databases">
        <authorList>
            <person name="Sayadi A."/>
        </authorList>
    </citation>
    <scope>NUCLEOTIDE SEQUENCE</scope>
</reference>
<evidence type="ECO:0000256" key="1">
    <source>
        <dbReference type="ARBA" id="ARBA00022737"/>
    </source>
</evidence>
<organism evidence="6 7">
    <name type="scientific">Acanthoscelides obtectus</name>
    <name type="common">Bean weevil</name>
    <name type="synonym">Bruchus obtectus</name>
    <dbReference type="NCBI Taxonomy" id="200917"/>
    <lineage>
        <taxon>Eukaryota</taxon>
        <taxon>Metazoa</taxon>
        <taxon>Ecdysozoa</taxon>
        <taxon>Arthropoda</taxon>
        <taxon>Hexapoda</taxon>
        <taxon>Insecta</taxon>
        <taxon>Pterygota</taxon>
        <taxon>Neoptera</taxon>
        <taxon>Endopterygota</taxon>
        <taxon>Coleoptera</taxon>
        <taxon>Polyphaga</taxon>
        <taxon>Cucujiformia</taxon>
        <taxon>Chrysomeloidea</taxon>
        <taxon>Chrysomelidae</taxon>
        <taxon>Bruchinae</taxon>
        <taxon>Bruchini</taxon>
        <taxon>Acanthoscelides</taxon>
    </lineage>
</organism>
<dbReference type="PANTHER" id="PTHR46607">
    <property type="entry name" value="SEC14 DOMAIN AND SPECTRIN REPEAT-CONTAINING PROTEIN 1"/>
    <property type="match status" value="1"/>
</dbReference>
<dbReference type="GO" id="GO:0070273">
    <property type="term" value="F:phosphatidylinositol-4-phosphate binding"/>
    <property type="evidence" value="ECO:0007669"/>
    <property type="project" value="TreeGrafter"/>
</dbReference>
<proteinExistence type="inferred from homology"/>
<dbReference type="GO" id="GO:0080025">
    <property type="term" value="F:phosphatidylinositol-3,5-bisphosphate binding"/>
    <property type="evidence" value="ECO:0007669"/>
    <property type="project" value="TreeGrafter"/>
</dbReference>
<dbReference type="PANTHER" id="PTHR46607:SF1">
    <property type="entry name" value="SEC14 DOMAIN AND SPECTRIN REPEAT-CONTAINING PROTEIN 1"/>
    <property type="match status" value="1"/>
</dbReference>
<dbReference type="EMBL" id="CAKOFQ010006848">
    <property type="protein sequence ID" value="CAH1976523.1"/>
    <property type="molecule type" value="Genomic_DNA"/>
</dbReference>
<dbReference type="OrthoDB" id="2152335at2759"/>
<evidence type="ECO:0000313" key="6">
    <source>
        <dbReference type="EMBL" id="CAH1976523.1"/>
    </source>
</evidence>
<feature type="compositionally biased region" description="Basic and acidic residues" evidence="4">
    <location>
        <begin position="768"/>
        <end position="791"/>
    </location>
</feature>
<dbReference type="SUPFAM" id="SSF46966">
    <property type="entry name" value="Spectrin repeat"/>
    <property type="match status" value="1"/>
</dbReference>
<feature type="region of interest" description="Disordered" evidence="4">
    <location>
        <begin position="765"/>
        <end position="808"/>
    </location>
</feature>
<comment type="caution">
    <text evidence="6">The sequence shown here is derived from an EMBL/GenBank/DDBJ whole genome shotgun (WGS) entry which is preliminary data.</text>
</comment>
<evidence type="ECO:0000256" key="4">
    <source>
        <dbReference type="SAM" id="MobiDB-lite"/>
    </source>
</evidence>
<keyword evidence="7" id="KW-1185">Reference proteome</keyword>
<name>A0A9P0KKW6_ACAOB</name>
<dbReference type="AlphaFoldDB" id="A0A9P0KKW6"/>
<dbReference type="GO" id="GO:0032266">
    <property type="term" value="F:phosphatidylinositol-3-phosphate binding"/>
    <property type="evidence" value="ECO:0007669"/>
    <property type="project" value="TreeGrafter"/>
</dbReference>
<evidence type="ECO:0000256" key="3">
    <source>
        <dbReference type="SAM" id="Coils"/>
    </source>
</evidence>
<accession>A0A9P0KKW6</accession>